<reference evidence="2" key="1">
    <citation type="submission" date="2016-05" db="EMBL/GenBank/DDBJ databases">
        <authorList>
            <person name="Holder M.E."/>
            <person name="Ajami N.J."/>
            <person name="Petrosino J.F."/>
        </authorList>
    </citation>
    <scope>NUCLEOTIDE SEQUENCE [LARGE SCALE GENOMIC DNA]</scope>
    <source>
        <strain evidence="2">ATCC 700696</strain>
    </source>
</reference>
<evidence type="ECO:0008006" key="3">
    <source>
        <dbReference type="Google" id="ProtNLM"/>
    </source>
</evidence>
<dbReference type="Proteomes" id="UP000214689">
    <property type="component" value="Chromosome"/>
</dbReference>
<dbReference type="InterPro" id="IPR041492">
    <property type="entry name" value="HAD_2"/>
</dbReference>
<protein>
    <recommendedName>
        <fullName evidence="3">Haloacid dehalogenase</fullName>
    </recommendedName>
</protein>
<dbReference type="InterPro" id="IPR050155">
    <property type="entry name" value="HAD-like_hydrolase_sf"/>
</dbReference>
<dbReference type="Pfam" id="PF13419">
    <property type="entry name" value="HAD_2"/>
    <property type="match status" value="1"/>
</dbReference>
<proteinExistence type="predicted"/>
<dbReference type="SFLD" id="SFLDG01129">
    <property type="entry name" value="C1.5:_HAD__Beta-PGM__Phosphata"/>
    <property type="match status" value="1"/>
</dbReference>
<dbReference type="AlphaFoldDB" id="A0A223AQ42"/>
<dbReference type="InterPro" id="IPR036412">
    <property type="entry name" value="HAD-like_sf"/>
</dbReference>
<dbReference type="GO" id="GO:0006281">
    <property type="term" value="P:DNA repair"/>
    <property type="evidence" value="ECO:0007669"/>
    <property type="project" value="TreeGrafter"/>
</dbReference>
<dbReference type="Gene3D" id="3.40.50.1000">
    <property type="entry name" value="HAD superfamily/HAD-like"/>
    <property type="match status" value="1"/>
</dbReference>
<dbReference type="GO" id="GO:0005829">
    <property type="term" value="C:cytosol"/>
    <property type="evidence" value="ECO:0007669"/>
    <property type="project" value="TreeGrafter"/>
</dbReference>
<dbReference type="InterPro" id="IPR023214">
    <property type="entry name" value="HAD_sf"/>
</dbReference>
<evidence type="ECO:0000313" key="2">
    <source>
        <dbReference type="Proteomes" id="UP000214689"/>
    </source>
</evidence>
<dbReference type="InterPro" id="IPR023198">
    <property type="entry name" value="PGP-like_dom2"/>
</dbReference>
<dbReference type="GO" id="GO:0008967">
    <property type="term" value="F:phosphoglycolate phosphatase activity"/>
    <property type="evidence" value="ECO:0007669"/>
    <property type="project" value="TreeGrafter"/>
</dbReference>
<organism evidence="1 2">
    <name type="scientific">Mogibacterium pumilum</name>
    <dbReference type="NCBI Taxonomy" id="86332"/>
    <lineage>
        <taxon>Bacteria</taxon>
        <taxon>Bacillati</taxon>
        <taxon>Bacillota</taxon>
        <taxon>Clostridia</taxon>
        <taxon>Peptostreptococcales</taxon>
        <taxon>Anaerovoracaceae</taxon>
        <taxon>Mogibacterium</taxon>
    </lineage>
</organism>
<keyword evidence="2" id="KW-1185">Reference proteome</keyword>
<dbReference type="Gene3D" id="1.10.150.240">
    <property type="entry name" value="Putative phosphatase, domain 2"/>
    <property type="match status" value="1"/>
</dbReference>
<dbReference type="EMBL" id="CP016199">
    <property type="protein sequence ID" value="ASS37080.1"/>
    <property type="molecule type" value="Genomic_DNA"/>
</dbReference>
<dbReference type="PANTHER" id="PTHR43434:SF1">
    <property type="entry name" value="PHOSPHOGLYCOLATE PHOSPHATASE"/>
    <property type="match status" value="1"/>
</dbReference>
<name>A0A223AQ42_9FIRM</name>
<dbReference type="RefSeq" id="WP_094233293.1">
    <property type="nucleotide sequence ID" value="NZ_CP016199.1"/>
</dbReference>
<evidence type="ECO:0000313" key="1">
    <source>
        <dbReference type="EMBL" id="ASS37080.1"/>
    </source>
</evidence>
<accession>A0A223AQ42</accession>
<dbReference type="SFLD" id="SFLDS00003">
    <property type="entry name" value="Haloacid_Dehalogenase"/>
    <property type="match status" value="1"/>
</dbReference>
<sequence length="241" mass="27402">MNKSMEIKSSESIKSEGTDKSKVMLVFDYDGTIQETMKIYAPAIFDIAKGLRTIYGVQIENPSYERMESWLGLRSDEMWADFAPALSADARAAAAARVGAYMRTLVRDGADPWYAGARETLDKLKEQDYRMMILSNSDHGYAEFNRKRFDTDKWFEKYIDCGSWDWKSKADVLSSIISDEPELTYVMIGDRFNDQEAAVNNDILFIACDYGYAKSGELDEADARANSFRELPDIIARLPDC</sequence>
<dbReference type="SUPFAM" id="SSF56784">
    <property type="entry name" value="HAD-like"/>
    <property type="match status" value="1"/>
</dbReference>
<dbReference type="PANTHER" id="PTHR43434">
    <property type="entry name" value="PHOSPHOGLYCOLATE PHOSPHATASE"/>
    <property type="match status" value="1"/>
</dbReference>
<gene>
    <name evidence="1" type="ORF">AXF17_00360</name>
</gene>